<dbReference type="AlphaFoldDB" id="A0AAN7WJD6"/>
<keyword evidence="7 12" id="KW-1133">Transmembrane helix</keyword>
<sequence length="637" mass="73217">MARINKRFYKVLRLSFVVIIITIIFIACSKYISDDSVSVSDYKKYLQSYLDSNSNIGFIDSISSSNTDSNSNNIDDISSSPSNNENKKTKNKNEISTDNLLADTLSTIANVEKITKAQKFFDQIFQNIIDFSPSGQCSRKYKEGCKIKEGVNSRPEHYDLFPTLSHQSLINCLDLSANEIKNLSETHKKYVDSLGVTLPNDIYKGNGIVTVGGGRFSLMAFLIIKNLRDLGSKLPVEVFIPPGENRELEFCNNLLPQYNAKCIYIDRILSPKMTQKFKFKGYQFKSLAMVASSFENLLLLDADNFPVKNLDLIFNKEPFKSNGLILWPDYWRRSTTPYFYEIAGIPIDLNTRVRNSYDDLTPPEVYTKDINDLKDVPLHDLKGTMPDSSTESGQLLINKKKHLGTMLLSLYYNVNGPTWYYPIFTQKAAGEGDKETFIAAATFYDLPYYQVKSNTDVDGYFDELGFHGVAMLQYDFIQDFKLYELAKHDISIKYGLIGNSNKKQKQNKINYDPNYTLADFEKYFKTKENHDIMFIHSNFPKFDPVQLSKEKKLMNEKGQHFRGYNGLSKFGQYDIELSNFKIFNEFFCSKKKVPYFPYVFEALKDSPTGWEDMCKYITDRLKFLIDTHEEAISDAKA</sequence>
<evidence type="ECO:0000256" key="4">
    <source>
        <dbReference type="ARBA" id="ARBA00022679"/>
    </source>
</evidence>
<evidence type="ECO:0000256" key="3">
    <source>
        <dbReference type="ARBA" id="ARBA00009105"/>
    </source>
</evidence>
<evidence type="ECO:0000313" key="14">
    <source>
        <dbReference type="Proteomes" id="UP001306508"/>
    </source>
</evidence>
<keyword evidence="10" id="KW-0325">Glycoprotein</keyword>
<dbReference type="EMBL" id="JAWIZZ010000047">
    <property type="protein sequence ID" value="KAK5779364.1"/>
    <property type="molecule type" value="Genomic_DNA"/>
</dbReference>
<keyword evidence="8" id="KW-0333">Golgi apparatus</keyword>
<evidence type="ECO:0000313" key="13">
    <source>
        <dbReference type="EMBL" id="KAK5779364.1"/>
    </source>
</evidence>
<dbReference type="PANTHER" id="PTHR31646:SF1">
    <property type="entry name" value="ALPHA-1,2-MANNOSYLTRANSFERASE MNN2"/>
    <property type="match status" value="1"/>
</dbReference>
<keyword evidence="5 12" id="KW-0812">Transmembrane</keyword>
<dbReference type="PANTHER" id="PTHR31646">
    <property type="entry name" value="ALPHA-1,2-MANNOSYLTRANSFERASE MNN2"/>
    <property type="match status" value="1"/>
</dbReference>
<organism evidence="13 14">
    <name type="scientific">Arxiozyma heterogenica</name>
    <dbReference type="NCBI Taxonomy" id="278026"/>
    <lineage>
        <taxon>Eukaryota</taxon>
        <taxon>Fungi</taxon>
        <taxon>Dikarya</taxon>
        <taxon>Ascomycota</taxon>
        <taxon>Saccharomycotina</taxon>
        <taxon>Saccharomycetes</taxon>
        <taxon>Saccharomycetales</taxon>
        <taxon>Saccharomycetaceae</taxon>
        <taxon>Arxiozyma</taxon>
    </lineage>
</organism>
<dbReference type="Pfam" id="PF11051">
    <property type="entry name" value="Mannosyl_trans3"/>
    <property type="match status" value="1"/>
</dbReference>
<reference evidence="14" key="1">
    <citation type="submission" date="2023-07" db="EMBL/GenBank/DDBJ databases">
        <title>A draft genome of Kazachstania heterogenica Y-27499.</title>
        <authorList>
            <person name="Donic C."/>
            <person name="Kralova J.S."/>
            <person name="Fidel L."/>
            <person name="Ben-Dor S."/>
            <person name="Jung S."/>
        </authorList>
    </citation>
    <scope>NUCLEOTIDE SEQUENCE [LARGE SCALE GENOMIC DNA]</scope>
    <source>
        <strain evidence="14">Y27499</strain>
    </source>
</reference>
<evidence type="ECO:0000256" key="6">
    <source>
        <dbReference type="ARBA" id="ARBA00022968"/>
    </source>
</evidence>
<evidence type="ECO:0000256" key="1">
    <source>
        <dbReference type="ARBA" id="ARBA00004323"/>
    </source>
</evidence>
<dbReference type="GO" id="GO:0000026">
    <property type="term" value="F:alpha-1,2-mannosyltransferase activity"/>
    <property type="evidence" value="ECO:0007669"/>
    <property type="project" value="TreeGrafter"/>
</dbReference>
<evidence type="ECO:0000256" key="8">
    <source>
        <dbReference type="ARBA" id="ARBA00023034"/>
    </source>
</evidence>
<feature type="region of interest" description="Disordered" evidence="11">
    <location>
        <begin position="66"/>
        <end position="92"/>
    </location>
</feature>
<dbReference type="Proteomes" id="UP001306508">
    <property type="component" value="Unassembled WGS sequence"/>
</dbReference>
<accession>A0AAN7WJD6</accession>
<dbReference type="InterPro" id="IPR022751">
    <property type="entry name" value="Alpha_mannosyltransferase"/>
</dbReference>
<evidence type="ECO:0000256" key="9">
    <source>
        <dbReference type="ARBA" id="ARBA00023136"/>
    </source>
</evidence>
<dbReference type="PROSITE" id="PS51257">
    <property type="entry name" value="PROKAR_LIPOPROTEIN"/>
    <property type="match status" value="1"/>
</dbReference>
<evidence type="ECO:0000256" key="7">
    <source>
        <dbReference type="ARBA" id="ARBA00022989"/>
    </source>
</evidence>
<proteinExistence type="inferred from homology"/>
<keyword evidence="4" id="KW-0808">Transferase</keyword>
<comment type="caution">
    <text evidence="13">The sequence shown here is derived from an EMBL/GenBank/DDBJ whole genome shotgun (WGS) entry which is preliminary data.</text>
</comment>
<keyword evidence="9 12" id="KW-0472">Membrane</keyword>
<evidence type="ECO:0008006" key="15">
    <source>
        <dbReference type="Google" id="ProtNLM"/>
    </source>
</evidence>
<feature type="transmembrane region" description="Helical" evidence="12">
    <location>
        <begin position="12"/>
        <end position="32"/>
    </location>
</feature>
<keyword evidence="14" id="KW-1185">Reference proteome</keyword>
<comment type="pathway">
    <text evidence="2">Protein modification; protein glycosylation.</text>
</comment>
<evidence type="ECO:0000256" key="12">
    <source>
        <dbReference type="SAM" id="Phobius"/>
    </source>
</evidence>
<evidence type="ECO:0000256" key="11">
    <source>
        <dbReference type="SAM" id="MobiDB-lite"/>
    </source>
</evidence>
<evidence type="ECO:0000256" key="2">
    <source>
        <dbReference type="ARBA" id="ARBA00004922"/>
    </source>
</evidence>
<dbReference type="FunFam" id="3.90.550.10:FF:000177">
    <property type="entry name" value="MNN5p Alpha-1,2-mannosyltransferase"/>
    <property type="match status" value="1"/>
</dbReference>
<feature type="compositionally biased region" description="Low complexity" evidence="11">
    <location>
        <begin position="66"/>
        <end position="84"/>
    </location>
</feature>
<keyword evidence="6" id="KW-0735">Signal-anchor</keyword>
<dbReference type="GO" id="GO:0046354">
    <property type="term" value="P:mannan biosynthetic process"/>
    <property type="evidence" value="ECO:0007669"/>
    <property type="project" value="TreeGrafter"/>
</dbReference>
<protein>
    <recommendedName>
        <fullName evidence="15">Alpha-1,2-mannosyltransferase</fullName>
    </recommendedName>
</protein>
<evidence type="ECO:0000256" key="10">
    <source>
        <dbReference type="ARBA" id="ARBA00023180"/>
    </source>
</evidence>
<comment type="similarity">
    <text evidence="3">Belongs to the MNN1/MNT family.</text>
</comment>
<dbReference type="InterPro" id="IPR029044">
    <property type="entry name" value="Nucleotide-diphossugar_trans"/>
</dbReference>
<dbReference type="SUPFAM" id="SSF53448">
    <property type="entry name" value="Nucleotide-diphospho-sugar transferases"/>
    <property type="match status" value="1"/>
</dbReference>
<dbReference type="GO" id="GO:0000139">
    <property type="term" value="C:Golgi membrane"/>
    <property type="evidence" value="ECO:0007669"/>
    <property type="project" value="UniProtKB-SubCell"/>
</dbReference>
<name>A0AAN7WJD6_9SACH</name>
<evidence type="ECO:0000256" key="5">
    <source>
        <dbReference type="ARBA" id="ARBA00022692"/>
    </source>
</evidence>
<comment type="subcellular location">
    <subcellularLocation>
        <location evidence="1">Golgi apparatus membrane</location>
        <topology evidence="1">Single-pass type II membrane protein</topology>
    </subcellularLocation>
</comment>
<gene>
    <name evidence="13" type="ORF">RI543_003255</name>
</gene>